<reference evidence="2" key="2">
    <citation type="submission" date="2015-01" db="EMBL/GenBank/DDBJ databases">
        <title>Evolutionary Origins and Diversification of the Mycorrhizal Mutualists.</title>
        <authorList>
            <consortium name="DOE Joint Genome Institute"/>
            <consortium name="Mycorrhizal Genomics Consortium"/>
            <person name="Kohler A."/>
            <person name="Kuo A."/>
            <person name="Nagy L.G."/>
            <person name="Floudas D."/>
            <person name="Copeland A."/>
            <person name="Barry K.W."/>
            <person name="Cichocki N."/>
            <person name="Veneault-Fourrey C."/>
            <person name="LaButti K."/>
            <person name="Lindquist E.A."/>
            <person name="Lipzen A."/>
            <person name="Lundell T."/>
            <person name="Morin E."/>
            <person name="Murat C."/>
            <person name="Riley R."/>
            <person name="Ohm R."/>
            <person name="Sun H."/>
            <person name="Tunlid A."/>
            <person name="Henrissat B."/>
            <person name="Grigoriev I.V."/>
            <person name="Hibbett D.S."/>
            <person name="Martin F."/>
        </authorList>
    </citation>
    <scope>NUCLEOTIDE SEQUENCE [LARGE SCALE GENOMIC DNA]</scope>
    <source>
        <strain evidence="2">h7</strain>
    </source>
</reference>
<evidence type="ECO:0000313" key="2">
    <source>
        <dbReference type="Proteomes" id="UP000053424"/>
    </source>
</evidence>
<evidence type="ECO:0000313" key="1">
    <source>
        <dbReference type="EMBL" id="KIM49571.1"/>
    </source>
</evidence>
<dbReference type="EMBL" id="KN831768">
    <property type="protein sequence ID" value="KIM49571.1"/>
    <property type="molecule type" value="Genomic_DNA"/>
</dbReference>
<dbReference type="AlphaFoldDB" id="A0A0C3D0D3"/>
<reference evidence="1 2" key="1">
    <citation type="submission" date="2014-04" db="EMBL/GenBank/DDBJ databases">
        <authorList>
            <consortium name="DOE Joint Genome Institute"/>
            <person name="Kuo A."/>
            <person name="Gay G."/>
            <person name="Dore J."/>
            <person name="Kohler A."/>
            <person name="Nagy L.G."/>
            <person name="Floudas D."/>
            <person name="Copeland A."/>
            <person name="Barry K.W."/>
            <person name="Cichocki N."/>
            <person name="Veneault-Fourrey C."/>
            <person name="LaButti K."/>
            <person name="Lindquist E.A."/>
            <person name="Lipzen A."/>
            <person name="Lundell T."/>
            <person name="Morin E."/>
            <person name="Murat C."/>
            <person name="Sun H."/>
            <person name="Tunlid A."/>
            <person name="Henrissat B."/>
            <person name="Grigoriev I.V."/>
            <person name="Hibbett D.S."/>
            <person name="Martin F."/>
            <person name="Nordberg H.P."/>
            <person name="Cantor M.N."/>
            <person name="Hua S.X."/>
        </authorList>
    </citation>
    <scope>NUCLEOTIDE SEQUENCE [LARGE SCALE GENOMIC DNA]</scope>
    <source>
        <strain evidence="2">h7</strain>
    </source>
</reference>
<organism evidence="1 2">
    <name type="scientific">Hebeloma cylindrosporum</name>
    <dbReference type="NCBI Taxonomy" id="76867"/>
    <lineage>
        <taxon>Eukaryota</taxon>
        <taxon>Fungi</taxon>
        <taxon>Dikarya</taxon>
        <taxon>Basidiomycota</taxon>
        <taxon>Agaricomycotina</taxon>
        <taxon>Agaricomycetes</taxon>
        <taxon>Agaricomycetidae</taxon>
        <taxon>Agaricales</taxon>
        <taxon>Agaricineae</taxon>
        <taxon>Hymenogastraceae</taxon>
        <taxon>Hebeloma</taxon>
    </lineage>
</organism>
<gene>
    <name evidence="1" type="ORF">M413DRAFT_438762</name>
</gene>
<dbReference type="HOGENOM" id="CLU_2831453_0_0_1"/>
<name>A0A0C3D0D3_HEBCY</name>
<keyword evidence="2" id="KW-1185">Reference proteome</keyword>
<proteinExistence type="predicted"/>
<protein>
    <submittedName>
        <fullName evidence="1">Uncharacterized protein</fullName>
    </submittedName>
</protein>
<dbReference type="Proteomes" id="UP000053424">
    <property type="component" value="Unassembled WGS sequence"/>
</dbReference>
<sequence length="66" mass="7632">MALPRLHLETTNEPLVWRTLGPLIDRMDPRLFRHSINCKSKNAWFCICAHPIPSPPPRSSLHFSDI</sequence>
<accession>A0A0C3D0D3</accession>